<dbReference type="AlphaFoldDB" id="A0A0E0F3Q0"/>
<feature type="compositionally biased region" description="Basic and acidic residues" evidence="1">
    <location>
        <begin position="100"/>
        <end position="113"/>
    </location>
</feature>
<keyword evidence="3" id="KW-1185">Reference proteome</keyword>
<proteinExistence type="predicted"/>
<dbReference type="EnsemblPlants" id="OMERI11G05760.1">
    <property type="protein sequence ID" value="OMERI11G05760.1"/>
    <property type="gene ID" value="OMERI11G05760"/>
</dbReference>
<protein>
    <submittedName>
        <fullName evidence="2">Uncharacterized protein</fullName>
    </submittedName>
</protein>
<feature type="compositionally biased region" description="Basic residues" evidence="1">
    <location>
        <begin position="116"/>
        <end position="127"/>
    </location>
</feature>
<dbReference type="Proteomes" id="UP000008021">
    <property type="component" value="Chromosome 11"/>
</dbReference>
<dbReference type="Gramene" id="OMERI11G05760.1">
    <property type="protein sequence ID" value="OMERI11G05760.1"/>
    <property type="gene ID" value="OMERI11G05760"/>
</dbReference>
<name>A0A0E0F3Q0_9ORYZ</name>
<feature type="region of interest" description="Disordered" evidence="1">
    <location>
        <begin position="70"/>
        <end position="127"/>
    </location>
</feature>
<organism evidence="2">
    <name type="scientific">Oryza meridionalis</name>
    <dbReference type="NCBI Taxonomy" id="40149"/>
    <lineage>
        <taxon>Eukaryota</taxon>
        <taxon>Viridiplantae</taxon>
        <taxon>Streptophyta</taxon>
        <taxon>Embryophyta</taxon>
        <taxon>Tracheophyta</taxon>
        <taxon>Spermatophyta</taxon>
        <taxon>Magnoliopsida</taxon>
        <taxon>Liliopsida</taxon>
        <taxon>Poales</taxon>
        <taxon>Poaceae</taxon>
        <taxon>BOP clade</taxon>
        <taxon>Oryzoideae</taxon>
        <taxon>Oryzeae</taxon>
        <taxon>Oryzinae</taxon>
        <taxon>Oryza</taxon>
    </lineage>
</organism>
<evidence type="ECO:0000256" key="1">
    <source>
        <dbReference type="SAM" id="MobiDB-lite"/>
    </source>
</evidence>
<evidence type="ECO:0000313" key="3">
    <source>
        <dbReference type="Proteomes" id="UP000008021"/>
    </source>
</evidence>
<accession>A0A0E0F3Q0</accession>
<evidence type="ECO:0000313" key="2">
    <source>
        <dbReference type="EnsemblPlants" id="OMERI11G05760.1"/>
    </source>
</evidence>
<sequence length="154" mass="17188">MAAGHGEDGRETRDGCRSRANKLTGLAFSLFGRSRTIVTLPPPAKHACSCIAADDALLHNVVGRCRHRRVPPRARTAPLGLEPGAWQRGPSMDDDDGQDGDARLRWEERKEASPPHPRRPRRRSMRRTKRLESAFRLRCRPPATILGVAVLVSW</sequence>
<reference evidence="2" key="1">
    <citation type="submission" date="2015-04" db="UniProtKB">
        <authorList>
            <consortium name="EnsemblPlants"/>
        </authorList>
    </citation>
    <scope>IDENTIFICATION</scope>
</reference>
<dbReference type="HOGENOM" id="CLU_1707103_0_0_1"/>
<reference evidence="2" key="2">
    <citation type="submission" date="2018-05" db="EMBL/GenBank/DDBJ databases">
        <title>OmerRS3 (Oryza meridionalis Reference Sequence Version 3).</title>
        <authorList>
            <person name="Zhang J."/>
            <person name="Kudrna D."/>
            <person name="Lee S."/>
            <person name="Talag J."/>
            <person name="Welchert J."/>
            <person name="Wing R.A."/>
        </authorList>
    </citation>
    <scope>NUCLEOTIDE SEQUENCE [LARGE SCALE GENOMIC DNA]</scope>
    <source>
        <strain evidence="2">cv. OR44</strain>
    </source>
</reference>